<protein>
    <submittedName>
        <fullName evidence="1">Uncharacterized protein</fullName>
    </submittedName>
</protein>
<proteinExistence type="predicted"/>
<reference evidence="1" key="2">
    <citation type="journal article" date="2015" name="Fish Shellfish Immunol.">
        <title>Early steps in the European eel (Anguilla anguilla)-Vibrio vulnificus interaction in the gills: Role of the RtxA13 toxin.</title>
        <authorList>
            <person name="Callol A."/>
            <person name="Pajuelo D."/>
            <person name="Ebbesson L."/>
            <person name="Teles M."/>
            <person name="MacKenzie S."/>
            <person name="Amaro C."/>
        </authorList>
    </citation>
    <scope>NUCLEOTIDE SEQUENCE</scope>
</reference>
<organism evidence="1">
    <name type="scientific">Anguilla anguilla</name>
    <name type="common">European freshwater eel</name>
    <name type="synonym">Muraena anguilla</name>
    <dbReference type="NCBI Taxonomy" id="7936"/>
    <lineage>
        <taxon>Eukaryota</taxon>
        <taxon>Metazoa</taxon>
        <taxon>Chordata</taxon>
        <taxon>Craniata</taxon>
        <taxon>Vertebrata</taxon>
        <taxon>Euteleostomi</taxon>
        <taxon>Actinopterygii</taxon>
        <taxon>Neopterygii</taxon>
        <taxon>Teleostei</taxon>
        <taxon>Anguilliformes</taxon>
        <taxon>Anguillidae</taxon>
        <taxon>Anguilla</taxon>
    </lineage>
</organism>
<dbReference type="EMBL" id="GBXM01058931">
    <property type="protein sequence ID" value="JAH49646.1"/>
    <property type="molecule type" value="Transcribed_RNA"/>
</dbReference>
<reference evidence="1" key="1">
    <citation type="submission" date="2014-11" db="EMBL/GenBank/DDBJ databases">
        <authorList>
            <person name="Amaro Gonzalez C."/>
        </authorList>
    </citation>
    <scope>NUCLEOTIDE SEQUENCE</scope>
</reference>
<accession>A0A0E9T7L8</accession>
<evidence type="ECO:0000313" key="1">
    <source>
        <dbReference type="EMBL" id="JAH49646.1"/>
    </source>
</evidence>
<name>A0A0E9T7L8_ANGAN</name>
<sequence length="31" mass="3504">MRFAVEALAGHASSRRTLEILDRSSRIVFLT</sequence>
<dbReference type="AlphaFoldDB" id="A0A0E9T7L8"/>